<organism evidence="3 4">
    <name type="scientific">Halobellus limi</name>
    <dbReference type="NCBI Taxonomy" id="699433"/>
    <lineage>
        <taxon>Archaea</taxon>
        <taxon>Methanobacteriati</taxon>
        <taxon>Methanobacteriota</taxon>
        <taxon>Stenosarchaea group</taxon>
        <taxon>Halobacteria</taxon>
        <taxon>Halobacteriales</taxon>
        <taxon>Haloferacaceae</taxon>
        <taxon>Halobellus</taxon>
    </lineage>
</organism>
<evidence type="ECO:0000256" key="1">
    <source>
        <dbReference type="SAM" id="Phobius"/>
    </source>
</evidence>
<dbReference type="Proteomes" id="UP000236740">
    <property type="component" value="Unassembled WGS sequence"/>
</dbReference>
<keyword evidence="1" id="KW-0812">Transmembrane</keyword>
<keyword evidence="4" id="KW-1185">Reference proteome</keyword>
<evidence type="ECO:0000313" key="2">
    <source>
        <dbReference type="EMBL" id="QCC47884.1"/>
    </source>
</evidence>
<keyword evidence="1" id="KW-0472">Membrane</keyword>
<reference evidence="3 4" key="1">
    <citation type="submission" date="2016-10" db="EMBL/GenBank/DDBJ databases">
        <authorList>
            <person name="de Groot N.N."/>
        </authorList>
    </citation>
    <scope>NUCLEOTIDE SEQUENCE [LARGE SCALE GENOMIC DNA]</scope>
    <source>
        <strain evidence="3 4">CGMCC 1.10331</strain>
    </source>
</reference>
<dbReference type="Proteomes" id="UP000296733">
    <property type="component" value="Chromosome"/>
</dbReference>
<name>A0A1H6A160_9EURY</name>
<evidence type="ECO:0000313" key="3">
    <source>
        <dbReference type="EMBL" id="SEG41456.1"/>
    </source>
</evidence>
<dbReference type="EMBL" id="CP031311">
    <property type="protein sequence ID" value="QCC47884.1"/>
    <property type="molecule type" value="Genomic_DNA"/>
</dbReference>
<feature type="transmembrane region" description="Helical" evidence="1">
    <location>
        <begin position="101"/>
        <end position="120"/>
    </location>
</feature>
<evidence type="ECO:0000313" key="4">
    <source>
        <dbReference type="Proteomes" id="UP000236740"/>
    </source>
</evidence>
<dbReference type="GeneID" id="39858336"/>
<dbReference type="KEGG" id="hlm:DV707_09555"/>
<feature type="transmembrane region" description="Helical" evidence="1">
    <location>
        <begin position="76"/>
        <end position="95"/>
    </location>
</feature>
<evidence type="ECO:0000313" key="5">
    <source>
        <dbReference type="Proteomes" id="UP000296733"/>
    </source>
</evidence>
<dbReference type="Pfam" id="PF25949">
    <property type="entry name" value="DUF7987"/>
    <property type="match status" value="1"/>
</dbReference>
<dbReference type="EMBL" id="FNVN01000002">
    <property type="protein sequence ID" value="SEG41456.1"/>
    <property type="molecule type" value="Genomic_DNA"/>
</dbReference>
<dbReference type="AlphaFoldDB" id="A0A1H6A160"/>
<gene>
    <name evidence="2" type="ORF">DV707_09555</name>
    <name evidence="3" type="ORF">SAMN04488133_2246</name>
</gene>
<accession>A0A1H6A160</accession>
<reference evidence="2 5" key="2">
    <citation type="journal article" date="2019" name="Nat. Commun.">
        <title>A new type of DNA phosphorothioation-based antiviral system in archaea.</title>
        <authorList>
            <person name="Xiong L."/>
            <person name="Liu S."/>
            <person name="Chen S."/>
            <person name="Xiao Y."/>
            <person name="Zhu B."/>
            <person name="Gao Y."/>
            <person name="Zhang Y."/>
            <person name="Chen B."/>
            <person name="Luo J."/>
            <person name="Deng Z."/>
            <person name="Chen X."/>
            <person name="Wang L."/>
            <person name="Chen S."/>
        </authorList>
    </citation>
    <scope>NUCLEOTIDE SEQUENCE [LARGE SCALE GENOMIC DNA]</scope>
    <source>
        <strain evidence="2 5">CGMCC 1.10331</strain>
    </source>
</reference>
<keyword evidence="1" id="KW-1133">Transmembrane helix</keyword>
<feature type="transmembrane region" description="Helical" evidence="1">
    <location>
        <begin position="19"/>
        <end position="38"/>
    </location>
</feature>
<proteinExistence type="predicted"/>
<feature type="transmembrane region" description="Helical" evidence="1">
    <location>
        <begin position="44"/>
        <end position="64"/>
    </location>
</feature>
<dbReference type="InterPro" id="IPR058293">
    <property type="entry name" value="DUF7987"/>
</dbReference>
<dbReference type="RefSeq" id="WP_103991917.1">
    <property type="nucleotide sequence ID" value="NZ_CP031311.1"/>
</dbReference>
<sequence length="126" mass="13469">MVPSESIDDDQYFGGRRGVVVLAVAYVAVGLGLFYSLATQSIDLFSGVLVAIIVLVGLSLYILYRREGLVTAENKLIAIFVLVATGLLFGLLEFTTLPSEIVYGIVFGVGVVVPGLLLQYTDYGSD</sequence>
<protein>
    <submittedName>
        <fullName evidence="3">Uncharacterized protein</fullName>
    </submittedName>
</protein>